<sequence length="314" mass="34977">MSTTLTHTEPPRGFRSRWRDRLLCEWWSIGICDRSIGEVLERGALGPVRWLEPARGAAYRADPFVWPGTGLVLCEEVPLTTGIGHIVALRETDGRFTPVRTLLNDGGHRSYPFVFQYDGETYLLPESAACGPTVLYRLDRGWNLERVATIAPDRRLVDATMFEADARLWIAATDLAYGTDNNLCIYYADQPAGPWHPHGMNPVVTGRRTARSGGTPFRHRDGLYRPAQDCTETYGGALVITEITTLTPDAFAERIVCRIAPDTGGTFPHGLHTISADGDRCLVDGKRLVFDPRVVAGKINRRLFARPRTLRLTS</sequence>
<name>A0A8G2CLA6_ACIRU</name>
<dbReference type="InterPro" id="IPR023296">
    <property type="entry name" value="Glyco_hydro_beta-prop_sf"/>
</dbReference>
<evidence type="ECO:0000313" key="3">
    <source>
        <dbReference type="Proteomes" id="UP000186308"/>
    </source>
</evidence>
<organism evidence="2 3">
    <name type="scientific">Acidiphilium rubrum</name>
    <dbReference type="NCBI Taxonomy" id="526"/>
    <lineage>
        <taxon>Bacteria</taxon>
        <taxon>Pseudomonadati</taxon>
        <taxon>Pseudomonadota</taxon>
        <taxon>Alphaproteobacteria</taxon>
        <taxon>Acetobacterales</taxon>
        <taxon>Acidocellaceae</taxon>
        <taxon>Acidiphilium</taxon>
    </lineage>
</organism>
<feature type="domain" description="Glucosamine inositolphosphorylceramide transferase 1 N-terminal" evidence="1">
    <location>
        <begin position="78"/>
        <end position="254"/>
    </location>
</feature>
<accession>A0A8G2CLA6</accession>
<reference evidence="2 3" key="1">
    <citation type="submission" date="2017-01" db="EMBL/GenBank/DDBJ databases">
        <authorList>
            <person name="Varghese N."/>
            <person name="Submissions S."/>
        </authorList>
    </citation>
    <scope>NUCLEOTIDE SEQUENCE [LARGE SCALE GENOMIC DNA]</scope>
    <source>
        <strain evidence="2 3">ATCC 35905</strain>
    </source>
</reference>
<evidence type="ECO:0000313" key="2">
    <source>
        <dbReference type="EMBL" id="SIQ96556.1"/>
    </source>
</evidence>
<comment type="caution">
    <text evidence="2">The sequence shown here is derived from an EMBL/GenBank/DDBJ whole genome shotgun (WGS) entry which is preliminary data.</text>
</comment>
<dbReference type="InterPro" id="IPR056442">
    <property type="entry name" value="GINT1_N"/>
</dbReference>
<keyword evidence="3" id="KW-1185">Reference proteome</keyword>
<proteinExistence type="predicted"/>
<dbReference type="EMBL" id="FTNE01000012">
    <property type="protein sequence ID" value="SIQ96556.1"/>
    <property type="molecule type" value="Genomic_DNA"/>
</dbReference>
<dbReference type="OrthoDB" id="3771157at2"/>
<dbReference type="Proteomes" id="UP000186308">
    <property type="component" value="Unassembled WGS sequence"/>
</dbReference>
<dbReference type="SUPFAM" id="SSF75005">
    <property type="entry name" value="Arabinanase/levansucrase/invertase"/>
    <property type="match status" value="1"/>
</dbReference>
<dbReference type="Pfam" id="PF24793">
    <property type="entry name" value="GINT1_N"/>
    <property type="match status" value="1"/>
</dbReference>
<dbReference type="AlphaFoldDB" id="A0A8G2CLA6"/>
<dbReference type="RefSeq" id="WP_029312136.1">
    <property type="nucleotide sequence ID" value="NZ_FTNE01000012.1"/>
</dbReference>
<protein>
    <recommendedName>
        <fullName evidence="1">Glucosamine inositolphosphorylceramide transferase 1 N-terminal domain-containing protein</fullName>
    </recommendedName>
</protein>
<gene>
    <name evidence="2" type="ORF">SAMN05421828_112112</name>
</gene>
<evidence type="ECO:0000259" key="1">
    <source>
        <dbReference type="Pfam" id="PF24793"/>
    </source>
</evidence>